<dbReference type="AlphaFoldDB" id="A0A1J4J752"/>
<dbReference type="OrthoDB" id="10493306at2759"/>
<evidence type="ECO:0000259" key="2">
    <source>
        <dbReference type="Pfam" id="PF10416"/>
    </source>
</evidence>
<evidence type="ECO:0000256" key="1">
    <source>
        <dbReference type="SAM" id="MobiDB-lite"/>
    </source>
</evidence>
<evidence type="ECO:0000313" key="4">
    <source>
        <dbReference type="Proteomes" id="UP000179807"/>
    </source>
</evidence>
<dbReference type="InterPro" id="IPR018845">
    <property type="entry name" value="Initiator-bd"/>
</dbReference>
<evidence type="ECO:0000313" key="3">
    <source>
        <dbReference type="EMBL" id="OHS93028.1"/>
    </source>
</evidence>
<dbReference type="GeneID" id="94848035"/>
<feature type="compositionally biased region" description="Polar residues" evidence="1">
    <location>
        <begin position="241"/>
        <end position="257"/>
    </location>
</feature>
<reference evidence="3" key="1">
    <citation type="submission" date="2016-10" db="EMBL/GenBank/DDBJ databases">
        <authorList>
            <person name="Benchimol M."/>
            <person name="Almeida L.G."/>
            <person name="Vasconcelos A.T."/>
            <person name="Perreira-Neves A."/>
            <person name="Rosa I.A."/>
            <person name="Tasca T."/>
            <person name="Bogo M.R."/>
            <person name="de Souza W."/>
        </authorList>
    </citation>
    <scope>NUCLEOTIDE SEQUENCE [LARGE SCALE GENOMIC DNA]</scope>
    <source>
        <strain evidence="3">K</strain>
    </source>
</reference>
<sequence>MENSSSPNHSDYKPKFYSLLSDEDKAKYTKLRSTLSSHAMRNRRGKRVETFAEMLSAVQSFCIRGDADDWKRCVVCGVCWLSNGIAINNRQLGLLIDKCKSSINGSLQKMGYSTIQNRSDSNRPLIDAIPFLKNNFAELREWTVRYFQAATPQPNLPLYNVSTIFPFSSPAPQRAQCYNYPCNPSCGQPCPQTSGYMLGSQMPLNVMGMPYSQASVSNIMQPNMVSNIPSNYQPNITSNIQPSMSNLTYPNANQPMNIASPPQAQQNNSSSMQIYSQPNNIGNQASDQQSTLLQEPTQQAQDQGQQLTDDQQNDPFFDDPFLLAPDFLMDGDDGQSGDMFGSGFDM</sequence>
<keyword evidence="4" id="KW-1185">Reference proteome</keyword>
<feature type="compositionally biased region" description="Low complexity" evidence="1">
    <location>
        <begin position="259"/>
        <end position="273"/>
    </location>
</feature>
<dbReference type="VEuPathDB" id="TrichDB:TRFO_40654"/>
<feature type="compositionally biased region" description="Low complexity" evidence="1">
    <location>
        <begin position="298"/>
        <end position="328"/>
    </location>
</feature>
<proteinExistence type="predicted"/>
<feature type="region of interest" description="Disordered" evidence="1">
    <location>
        <begin position="241"/>
        <end position="346"/>
    </location>
</feature>
<gene>
    <name evidence="3" type="ORF">TRFO_40654</name>
</gene>
<comment type="caution">
    <text evidence="3">The sequence shown here is derived from an EMBL/GenBank/DDBJ whole genome shotgun (WGS) entry which is preliminary data.</text>
</comment>
<accession>A0A1J4J752</accession>
<dbReference type="Proteomes" id="UP000179807">
    <property type="component" value="Unassembled WGS sequence"/>
</dbReference>
<organism evidence="3 4">
    <name type="scientific">Tritrichomonas foetus</name>
    <dbReference type="NCBI Taxonomy" id="1144522"/>
    <lineage>
        <taxon>Eukaryota</taxon>
        <taxon>Metamonada</taxon>
        <taxon>Parabasalia</taxon>
        <taxon>Tritrichomonadida</taxon>
        <taxon>Tritrichomonadidae</taxon>
        <taxon>Tritrichomonas</taxon>
    </lineage>
</organism>
<protein>
    <submittedName>
        <fullName evidence="3">Potassium/sodium hyperpolarization-activated cyclic nucleotide-gated channel 1</fullName>
    </submittedName>
</protein>
<name>A0A1J4J752_9EUKA</name>
<feature type="domain" description="Initiator binding" evidence="2">
    <location>
        <begin position="23"/>
        <end position="148"/>
    </location>
</feature>
<feature type="compositionally biased region" description="Polar residues" evidence="1">
    <location>
        <begin position="274"/>
        <end position="297"/>
    </location>
</feature>
<dbReference type="RefSeq" id="XP_068346165.1">
    <property type="nucleotide sequence ID" value="XM_068513331.1"/>
</dbReference>
<dbReference type="EMBL" id="MLAK01001441">
    <property type="protein sequence ID" value="OHS93028.1"/>
    <property type="molecule type" value="Genomic_DNA"/>
</dbReference>
<dbReference type="Pfam" id="PF10416">
    <property type="entry name" value="IBD"/>
    <property type="match status" value="1"/>
</dbReference>